<feature type="region of interest" description="Disordered" evidence="2">
    <location>
        <begin position="228"/>
        <end position="272"/>
    </location>
</feature>
<reference evidence="3" key="2">
    <citation type="journal article" date="2017" name="Nat. Commun.">
        <title>Single-virus genomics reveals hidden cosmopolitan and abundant viruses.</title>
        <authorList>
            <person name="Martinez-Hernandez F."/>
            <person name="Fornas O."/>
            <person name="Lluesma Gomez M."/>
            <person name="Bolduc B."/>
            <person name="de la Cruz Pena M.J."/>
            <person name="Martinez J.M."/>
            <person name="Anton J."/>
            <person name="Gasol J.M."/>
            <person name="Rosselli R."/>
            <person name="Rodriguez-Valera F."/>
            <person name="Sullivan M.B."/>
            <person name="Acinas S.G."/>
            <person name="Martinez-Garcia M."/>
        </authorList>
    </citation>
    <scope>NUCLEOTIDE SEQUENCE</scope>
</reference>
<proteinExistence type="predicted"/>
<dbReference type="EMBL" id="KY052814">
    <property type="protein sequence ID" value="ASF00116.1"/>
    <property type="molecule type" value="Genomic_DNA"/>
</dbReference>
<reference evidence="3" key="1">
    <citation type="submission" date="2016-10" db="EMBL/GenBank/DDBJ databases">
        <authorList>
            <person name="Varghese N."/>
        </authorList>
    </citation>
    <scope>NUCLEOTIDE SEQUENCE</scope>
</reference>
<feature type="region of interest" description="Disordered" evidence="2">
    <location>
        <begin position="23"/>
        <end position="81"/>
    </location>
</feature>
<feature type="coiled-coil region" evidence="1">
    <location>
        <begin position="140"/>
        <end position="170"/>
    </location>
</feature>
<evidence type="ECO:0000256" key="2">
    <source>
        <dbReference type="SAM" id="MobiDB-lite"/>
    </source>
</evidence>
<accession>A0A218MLF0</accession>
<organism evidence="3">
    <name type="scientific">uncultured virus</name>
    <dbReference type="NCBI Taxonomy" id="340016"/>
    <lineage>
        <taxon>Viruses</taxon>
        <taxon>environmental samples</taxon>
    </lineage>
</organism>
<name>A0A218MLF0_9VIRU</name>
<feature type="compositionally biased region" description="Basic and acidic residues" evidence="2">
    <location>
        <begin position="26"/>
        <end position="58"/>
    </location>
</feature>
<feature type="compositionally biased region" description="Basic and acidic residues" evidence="2">
    <location>
        <begin position="70"/>
        <end position="81"/>
    </location>
</feature>
<evidence type="ECO:0000256" key="1">
    <source>
        <dbReference type="SAM" id="Coils"/>
    </source>
</evidence>
<keyword evidence="1" id="KW-0175">Coiled coil</keyword>
<evidence type="ECO:0000313" key="3">
    <source>
        <dbReference type="EMBL" id="ASF00116.1"/>
    </source>
</evidence>
<feature type="compositionally biased region" description="Polar residues" evidence="2">
    <location>
        <begin position="234"/>
        <end position="270"/>
    </location>
</feature>
<sequence length="297" mass="34023">MAEAQAKVMVQDATPKKVMALASRKYSRDDRIKKDEEELEKLLAEQKGETTEEQKAEEVTEDKEPEPTSAEEKTFKKRYGDLRRYSQQKETELHEQVKALKSQLDEATKKQIKLPSSDEDIEAWTKQYPDIAAVVETIAIKKSLEQAEGLENKIKEINEMQHSATKEKAEVELLKMHPDFADIRESDDFHNWAEEQPKWVQQALYDNDTDAKAASRAIDLYKADKGISKKKSSNNDAAFATNTKSTRTKPQTNEESSYLKESQVQKMSSQEYEKRADEVMEAIRTGKFIYDVSGSAR</sequence>
<protein>
    <submittedName>
        <fullName evidence="3">Uncharacterized protein</fullName>
    </submittedName>
</protein>